<dbReference type="AlphaFoldDB" id="A0A5J9VVT0"/>
<proteinExistence type="predicted"/>
<protein>
    <submittedName>
        <fullName evidence="1">Uncharacterized protein</fullName>
    </submittedName>
</protein>
<dbReference type="Gramene" id="TVU39190">
    <property type="protein sequence ID" value="TVU39190"/>
    <property type="gene ID" value="EJB05_12597"/>
</dbReference>
<evidence type="ECO:0000313" key="2">
    <source>
        <dbReference type="Proteomes" id="UP000324897"/>
    </source>
</evidence>
<reference evidence="1 2" key="1">
    <citation type="journal article" date="2019" name="Sci. Rep.">
        <title>A high-quality genome of Eragrostis curvula grass provides insights into Poaceae evolution and supports new strategies to enhance forage quality.</title>
        <authorList>
            <person name="Carballo J."/>
            <person name="Santos B.A.C.M."/>
            <person name="Zappacosta D."/>
            <person name="Garbus I."/>
            <person name="Selva J.P."/>
            <person name="Gallo C.A."/>
            <person name="Diaz A."/>
            <person name="Albertini E."/>
            <person name="Caccamo M."/>
            <person name="Echenique V."/>
        </authorList>
    </citation>
    <scope>NUCLEOTIDE SEQUENCE [LARGE SCALE GENOMIC DNA]</scope>
    <source>
        <strain evidence="2">cv. Victoria</strain>
        <tissue evidence="1">Leaf</tissue>
    </source>
</reference>
<evidence type="ECO:0000313" key="1">
    <source>
        <dbReference type="EMBL" id="TVU39190.1"/>
    </source>
</evidence>
<keyword evidence="2" id="KW-1185">Reference proteome</keyword>
<feature type="non-terminal residue" evidence="1">
    <location>
        <position position="1"/>
    </location>
</feature>
<dbReference type="Proteomes" id="UP000324897">
    <property type="component" value="Chromosome 4"/>
</dbReference>
<accession>A0A5J9VVT0</accession>
<sequence length="103" mass="11211">MWAPPVLSSSSSSALAAFSESRDWLMYGEPAVVFCLPAVLIYSRQEEPSPLPSATPDESKIYLVNCIAGRQVQLKCRVTSALEETGMAIESLIHENLADLLPD</sequence>
<organism evidence="1 2">
    <name type="scientific">Eragrostis curvula</name>
    <name type="common">weeping love grass</name>
    <dbReference type="NCBI Taxonomy" id="38414"/>
    <lineage>
        <taxon>Eukaryota</taxon>
        <taxon>Viridiplantae</taxon>
        <taxon>Streptophyta</taxon>
        <taxon>Embryophyta</taxon>
        <taxon>Tracheophyta</taxon>
        <taxon>Spermatophyta</taxon>
        <taxon>Magnoliopsida</taxon>
        <taxon>Liliopsida</taxon>
        <taxon>Poales</taxon>
        <taxon>Poaceae</taxon>
        <taxon>PACMAD clade</taxon>
        <taxon>Chloridoideae</taxon>
        <taxon>Eragrostideae</taxon>
        <taxon>Eragrostidinae</taxon>
        <taxon>Eragrostis</taxon>
    </lineage>
</organism>
<gene>
    <name evidence="1" type="ORF">EJB05_12597</name>
</gene>
<dbReference type="EMBL" id="RWGY01000007">
    <property type="protein sequence ID" value="TVU39190.1"/>
    <property type="molecule type" value="Genomic_DNA"/>
</dbReference>
<comment type="caution">
    <text evidence="1">The sequence shown here is derived from an EMBL/GenBank/DDBJ whole genome shotgun (WGS) entry which is preliminary data.</text>
</comment>
<name>A0A5J9VVT0_9POAL</name>